<keyword evidence="19" id="KW-1185">Reference proteome</keyword>
<dbReference type="InterPro" id="IPR034884">
    <property type="entry name" value="Cytochrome_c_oxidase_VIc/VIIs"/>
</dbReference>
<keyword evidence="6 14" id="KW-0521">NADP</keyword>
<evidence type="ECO:0000256" key="13">
    <source>
        <dbReference type="ARBA" id="ARBA00048616"/>
    </source>
</evidence>
<reference evidence="18" key="2">
    <citation type="submission" date="2021-08" db="EMBL/GenBank/DDBJ databases">
        <authorList>
            <person name="Eriksson T."/>
        </authorList>
    </citation>
    <scope>NUCLEOTIDE SEQUENCE</scope>
    <source>
        <strain evidence="18">Stoneville</strain>
        <tissue evidence="18">Whole head</tissue>
    </source>
</reference>
<dbReference type="InterPro" id="IPR036508">
    <property type="entry name" value="Chitin-bd_dom_sf"/>
</dbReference>
<protein>
    <recommendedName>
        <fullName evidence="14">GMP reductase</fullName>
        <shortName evidence="14">GMPR</shortName>
        <ecNumber evidence="14">1.7.1.7</ecNumber>
    </recommendedName>
    <alternativeName>
        <fullName evidence="14">Guanosine 5'-monophosphate oxidoreductase</fullName>
        <shortName evidence="14">Guanosine monophosphate reductase</shortName>
    </alternativeName>
</protein>
<keyword evidence="5" id="KW-0999">Mitochondrion inner membrane</keyword>
<evidence type="ECO:0000256" key="10">
    <source>
        <dbReference type="ARBA" id="ARBA00023128"/>
    </source>
</evidence>
<keyword evidence="8" id="KW-1133">Transmembrane helix</keyword>
<feature type="binding site" description="in other chain" evidence="14">
    <location>
        <position position="1377"/>
    </location>
    <ligand>
        <name>NADP(+)</name>
        <dbReference type="ChEBI" id="CHEBI:58349"/>
        <note>ligand shared between two neighboring subunits</note>
    </ligand>
</feature>
<feature type="compositionally biased region" description="Basic and acidic residues" evidence="16">
    <location>
        <begin position="580"/>
        <end position="591"/>
    </location>
</feature>
<dbReference type="Gene3D" id="4.10.93.10">
    <property type="entry name" value="Mitochondrial cytochrome c oxidase subunit VIc/VIIs"/>
    <property type="match status" value="1"/>
</dbReference>
<dbReference type="GO" id="GO:1902560">
    <property type="term" value="C:GMP reductase complex"/>
    <property type="evidence" value="ECO:0007669"/>
    <property type="project" value="InterPro"/>
</dbReference>
<evidence type="ECO:0000259" key="17">
    <source>
        <dbReference type="PROSITE" id="PS50940"/>
    </source>
</evidence>
<feature type="compositionally biased region" description="Low complexity" evidence="16">
    <location>
        <begin position="2020"/>
        <end position="2031"/>
    </location>
</feature>
<keyword evidence="11" id="KW-0472">Membrane</keyword>
<evidence type="ECO:0000256" key="5">
    <source>
        <dbReference type="ARBA" id="ARBA00022792"/>
    </source>
</evidence>
<dbReference type="InterPro" id="IPR032715">
    <property type="entry name" value="NCOA6_TRADD-N"/>
</dbReference>
<name>A0A8J6HD04_TENMO</name>
<feature type="active site" description="Thioimidate intermediate" evidence="14">
    <location>
        <position position="1485"/>
    </location>
</feature>
<feature type="compositionally biased region" description="Low complexity" evidence="16">
    <location>
        <begin position="406"/>
        <end position="424"/>
    </location>
</feature>
<feature type="region of interest" description="Disordered" evidence="16">
    <location>
        <begin position="2020"/>
        <end position="2043"/>
    </location>
</feature>
<comment type="subcellular location">
    <subcellularLocation>
        <location evidence="1">Mitochondrion inner membrane</location>
    </subcellularLocation>
</comment>
<feature type="compositionally biased region" description="Polar residues" evidence="16">
    <location>
        <begin position="1130"/>
        <end position="1143"/>
    </location>
</feature>
<feature type="region of interest" description="Disordered" evidence="16">
    <location>
        <begin position="746"/>
        <end position="768"/>
    </location>
</feature>
<evidence type="ECO:0000256" key="16">
    <source>
        <dbReference type="SAM" id="MobiDB-lite"/>
    </source>
</evidence>
<feature type="binding site" evidence="14">
    <location>
        <begin position="1613"/>
        <end position="1616"/>
    </location>
    <ligand>
        <name>NADP(+)</name>
        <dbReference type="ChEBI" id="CHEBI:58349"/>
        <note>ligand shared between two neighboring subunits</note>
    </ligand>
</feature>
<dbReference type="PROSITE" id="PS00487">
    <property type="entry name" value="IMP_DH_GMP_RED"/>
    <property type="match status" value="1"/>
</dbReference>
<accession>A0A8J6HD04</accession>
<dbReference type="Pfam" id="PF00478">
    <property type="entry name" value="IMPDH"/>
    <property type="match status" value="1"/>
</dbReference>
<feature type="domain" description="Chitin-binding type-2" evidence="17">
    <location>
        <begin position="1853"/>
        <end position="1910"/>
    </location>
</feature>
<organism evidence="18 19">
    <name type="scientific">Tenebrio molitor</name>
    <name type="common">Yellow mealworm beetle</name>
    <dbReference type="NCBI Taxonomy" id="7067"/>
    <lineage>
        <taxon>Eukaryota</taxon>
        <taxon>Metazoa</taxon>
        <taxon>Ecdysozoa</taxon>
        <taxon>Arthropoda</taxon>
        <taxon>Hexapoda</taxon>
        <taxon>Insecta</taxon>
        <taxon>Pterygota</taxon>
        <taxon>Neoptera</taxon>
        <taxon>Endopterygota</taxon>
        <taxon>Coleoptera</taxon>
        <taxon>Polyphaga</taxon>
        <taxon>Cucujiformia</taxon>
        <taxon>Tenebrionidae</taxon>
        <taxon>Tenebrio</taxon>
    </lineage>
</organism>
<feature type="domain" description="Chitin-binding type-2" evidence="17">
    <location>
        <begin position="2119"/>
        <end position="2176"/>
    </location>
</feature>
<reference evidence="18" key="1">
    <citation type="journal article" date="2020" name="J Insects Food Feed">
        <title>The yellow mealworm (Tenebrio molitor) genome: a resource for the emerging insects as food and feed industry.</title>
        <authorList>
            <person name="Eriksson T."/>
            <person name="Andere A."/>
            <person name="Kelstrup H."/>
            <person name="Emery V."/>
            <person name="Picard C."/>
        </authorList>
    </citation>
    <scope>NUCLEOTIDE SEQUENCE</scope>
    <source>
        <strain evidence="18">Stoneville</strain>
        <tissue evidence="18">Whole head</tissue>
    </source>
</reference>
<feature type="region of interest" description="Disordered" evidence="16">
    <location>
        <begin position="1924"/>
        <end position="1946"/>
    </location>
</feature>
<dbReference type="GO" id="GO:0003920">
    <property type="term" value="F:GMP reductase activity"/>
    <property type="evidence" value="ECO:0007669"/>
    <property type="project" value="UniProtKB-UniRule"/>
</dbReference>
<feature type="region of interest" description="Disordered" evidence="16">
    <location>
        <begin position="533"/>
        <end position="613"/>
    </location>
</feature>
<dbReference type="SUPFAM" id="SSF51412">
    <property type="entry name" value="Inosine monophosphate dehydrogenase (IMPDH)"/>
    <property type="match status" value="1"/>
</dbReference>
<feature type="binding site" description="in other chain" evidence="14">
    <location>
        <begin position="1428"/>
        <end position="1430"/>
    </location>
    <ligand>
        <name>NADP(+)</name>
        <dbReference type="ChEBI" id="CHEBI:58349"/>
        <note>ligand shared between two neighboring subunits</note>
    </ligand>
</feature>
<evidence type="ECO:0000256" key="3">
    <source>
        <dbReference type="ARBA" id="ARBA00022692"/>
    </source>
</evidence>
<dbReference type="Pfam" id="PF02937">
    <property type="entry name" value="COX6C"/>
    <property type="match status" value="1"/>
</dbReference>
<dbReference type="NCBIfam" id="TIGR01305">
    <property type="entry name" value="GMP_reduct_1"/>
    <property type="match status" value="1"/>
</dbReference>
<dbReference type="InterPro" id="IPR005993">
    <property type="entry name" value="GMPR"/>
</dbReference>
<evidence type="ECO:0000256" key="2">
    <source>
        <dbReference type="ARBA" id="ARBA00022631"/>
    </source>
</evidence>
<evidence type="ECO:0000256" key="8">
    <source>
        <dbReference type="ARBA" id="ARBA00022989"/>
    </source>
</evidence>
<feature type="compositionally biased region" description="Basic and acidic residues" evidence="16">
    <location>
        <begin position="749"/>
        <end position="764"/>
    </location>
</feature>
<dbReference type="InterPro" id="IPR037169">
    <property type="entry name" value="Cytochrome_c_oxidase_VIc_sf"/>
</dbReference>
<dbReference type="Pfam" id="PF13820">
    <property type="entry name" value="NCOA6_TRADD-N"/>
    <property type="match status" value="1"/>
</dbReference>
<feature type="compositionally biased region" description="Polar residues" evidence="16">
    <location>
        <begin position="365"/>
        <end position="387"/>
    </location>
</feature>
<dbReference type="InterPro" id="IPR050139">
    <property type="entry name" value="GMP_reductase"/>
</dbReference>
<keyword evidence="3" id="KW-0812">Transmembrane</keyword>
<dbReference type="GO" id="GO:0006163">
    <property type="term" value="P:purine nucleotide metabolic process"/>
    <property type="evidence" value="ECO:0007669"/>
    <property type="project" value="UniProtKB-UniRule"/>
</dbReference>
<comment type="catalytic activity">
    <reaction evidence="13 14 15">
        <text>IMP + NH4(+) + NADP(+) = GMP + NADPH + 2 H(+)</text>
        <dbReference type="Rhea" id="RHEA:17185"/>
        <dbReference type="ChEBI" id="CHEBI:15378"/>
        <dbReference type="ChEBI" id="CHEBI:28938"/>
        <dbReference type="ChEBI" id="CHEBI:57783"/>
        <dbReference type="ChEBI" id="CHEBI:58053"/>
        <dbReference type="ChEBI" id="CHEBI:58115"/>
        <dbReference type="ChEBI" id="CHEBI:58349"/>
        <dbReference type="EC" id="1.7.1.7"/>
    </reaction>
</comment>
<dbReference type="InterPro" id="IPR002557">
    <property type="entry name" value="Chitin-bd_dom"/>
</dbReference>
<comment type="caution">
    <text evidence="18">The sequence shown here is derived from an EMBL/GenBank/DDBJ whole genome shotgun (WGS) entry which is preliminary data.</text>
</comment>
<feature type="compositionally biased region" description="Basic and acidic residues" evidence="16">
    <location>
        <begin position="682"/>
        <end position="702"/>
    </location>
</feature>
<feature type="binding site" description="in other chain" evidence="14">
    <location>
        <begin position="1584"/>
        <end position="1585"/>
    </location>
    <ligand>
        <name>NADP(+)</name>
        <dbReference type="ChEBI" id="CHEBI:58349"/>
        <note>ligand shared between two neighboring subunits</note>
    </ligand>
</feature>
<dbReference type="EC" id="1.7.1.7" evidence="14"/>
<feature type="region of interest" description="Disordered" evidence="16">
    <location>
        <begin position="359"/>
        <end position="441"/>
    </location>
</feature>
<dbReference type="GO" id="GO:0005576">
    <property type="term" value="C:extracellular region"/>
    <property type="evidence" value="ECO:0007669"/>
    <property type="project" value="InterPro"/>
</dbReference>
<feature type="binding site" evidence="14">
    <location>
        <begin position="1518"/>
        <end position="1520"/>
    </location>
    <ligand>
        <name>GMP</name>
        <dbReference type="ChEBI" id="CHEBI:58115"/>
    </ligand>
</feature>
<keyword evidence="7 14" id="KW-0630">Potassium</keyword>
<keyword evidence="10" id="KW-0496">Mitochondrion</keyword>
<feature type="region of interest" description="Disordered" evidence="16">
    <location>
        <begin position="239"/>
        <end position="275"/>
    </location>
</feature>
<feature type="domain" description="Chitin-binding type-2" evidence="17">
    <location>
        <begin position="2345"/>
        <end position="2402"/>
    </location>
</feature>
<feature type="binding site" evidence="14">
    <location>
        <position position="1485"/>
    </location>
    <ligand>
        <name>K(+)</name>
        <dbReference type="ChEBI" id="CHEBI:29103"/>
    </ligand>
</feature>
<dbReference type="GO" id="GO:0005743">
    <property type="term" value="C:mitochondrial inner membrane"/>
    <property type="evidence" value="ECO:0007669"/>
    <property type="project" value="UniProtKB-SubCell"/>
</dbReference>
<feature type="compositionally biased region" description="Basic and acidic residues" evidence="16">
    <location>
        <begin position="1298"/>
        <end position="1311"/>
    </location>
</feature>
<feature type="compositionally biased region" description="Basic and acidic residues" evidence="16">
    <location>
        <begin position="867"/>
        <end position="884"/>
    </location>
</feature>
<feature type="region of interest" description="Disordered" evidence="16">
    <location>
        <begin position="1068"/>
        <end position="1114"/>
    </location>
</feature>
<comment type="caution">
    <text evidence="14">Lacks conserved residue(s) required for the propagation of feature annotation.</text>
</comment>
<dbReference type="PROSITE" id="PS50940">
    <property type="entry name" value="CHIT_BIND_II"/>
    <property type="match status" value="4"/>
</dbReference>
<evidence type="ECO:0000256" key="4">
    <source>
        <dbReference type="ARBA" id="ARBA00022723"/>
    </source>
</evidence>
<dbReference type="SUPFAM" id="SSF81415">
    <property type="entry name" value="Mitochondrial cytochrome c oxidase subunit VIc"/>
    <property type="match status" value="1"/>
</dbReference>
<feature type="compositionally biased region" description="Basic and acidic residues" evidence="16">
    <location>
        <begin position="599"/>
        <end position="613"/>
    </location>
</feature>
<dbReference type="Gene3D" id="2.170.140.10">
    <property type="entry name" value="Chitin binding domain"/>
    <property type="match status" value="1"/>
</dbReference>
<dbReference type="CDD" id="cd00381">
    <property type="entry name" value="IMPDH"/>
    <property type="match status" value="1"/>
</dbReference>
<dbReference type="EMBL" id="JABDTM020026055">
    <property type="protein sequence ID" value="KAH0812434.1"/>
    <property type="molecule type" value="Genomic_DNA"/>
</dbReference>
<dbReference type="InterPro" id="IPR015875">
    <property type="entry name" value="IMP_DH/GMP_Rdtase_CS"/>
</dbReference>
<feature type="region of interest" description="Disordered" evidence="16">
    <location>
        <begin position="867"/>
        <end position="987"/>
    </location>
</feature>
<evidence type="ECO:0000256" key="6">
    <source>
        <dbReference type="ARBA" id="ARBA00022857"/>
    </source>
</evidence>
<feature type="region of interest" description="Disordered" evidence="16">
    <location>
        <begin position="1130"/>
        <end position="1203"/>
    </location>
</feature>
<evidence type="ECO:0000313" key="19">
    <source>
        <dbReference type="Proteomes" id="UP000719412"/>
    </source>
</evidence>
<evidence type="ECO:0000256" key="12">
    <source>
        <dbReference type="ARBA" id="ARBA00037691"/>
    </source>
</evidence>
<feature type="active site" description="Proton donor/acceptor" evidence="14">
    <location>
        <position position="1487"/>
    </location>
</feature>
<feature type="binding site" evidence="14">
    <location>
        <begin position="1567"/>
        <end position="1569"/>
    </location>
    <ligand>
        <name>GMP</name>
        <dbReference type="ChEBI" id="CHEBI:58115"/>
    </ligand>
</feature>
<comment type="subunit">
    <text evidence="14">Homotetramer.</text>
</comment>
<dbReference type="NCBIfam" id="NF003470">
    <property type="entry name" value="PRK05096.1"/>
    <property type="match status" value="1"/>
</dbReference>
<evidence type="ECO:0000256" key="15">
    <source>
        <dbReference type="RuleBase" id="RU003929"/>
    </source>
</evidence>
<feature type="binding site" evidence="14">
    <location>
        <position position="1488"/>
    </location>
    <ligand>
        <name>K(+)</name>
        <dbReference type="ChEBI" id="CHEBI:29103"/>
    </ligand>
</feature>
<dbReference type="PANTHER" id="PTHR43170">
    <property type="entry name" value="GMP REDUCTASE"/>
    <property type="match status" value="1"/>
</dbReference>
<feature type="compositionally biased region" description="Polar residues" evidence="16">
    <location>
        <begin position="239"/>
        <end position="252"/>
    </location>
</feature>
<dbReference type="InterPro" id="IPR001093">
    <property type="entry name" value="IMP_DH_GMPRt"/>
</dbReference>
<feature type="compositionally biased region" description="Polar residues" evidence="16">
    <location>
        <begin position="1151"/>
        <end position="1161"/>
    </location>
</feature>
<sequence length="2486" mass="269961">MSDSVSKVAKPQLRGLLHTQIKRNILLALGMCFTAAVAQKIFVNDHRQQVYAEFYKGGLGPSRCAFSPRRGEFSVRTHVITLPRPSHKMAANISIFYFDVVAAIFGTNDGLICPFGAYPANPFLTVAISADSDGCDNLTTVVTCEGNLSDPDFAERFEAVVGKLNGILGDVVKVHKLEPWNSVRVTLSIPREAALRLRKLASEGSAQLRALGILSVQVEGDQVISLRIANSVNAEPQEIRLQTTQDGSGTSRQEVEGPLSRFLGPPPTETSEKVQFKSPNVVCPPDSVVPKVPVSAAVANTSAPPTTKAYGGPFPFASMNQAIHSQANYSAPPPPYPGKHPTVTISSPLLVNLLQNDGAPAQKTPAETSVTNSAVKTNLNRTVNSFKPNLPRTIVANRTVPKNTKSPASQASTSSPSALSNATSIRQNSKPNSTMSNVALPAYPNNVPQTVATVSHLPPPPPYTVAVNRQWDSVVQTSPFLDLTPSLTDLKSDDLEHLLPTLERDLARSPPEIPEELTHSDDKRNFLINPLTGELEPQSSCESDTDDLGDVFTGLPSPAAISDEDTNSTIRPDTTDQSDSETRSSHSDSGKHSRIKTKVARDRGRDSPSLKPTEKIKLRLKLEKSEPINSAYKVDVSFIQQPKKASTSVVAAPGEELRVPPLHISLRGRHHAFITNKKKAKLNPDKPKARKTQDLGKLKKSGESNSAITITEDSSMTETGDVKKVKKFKSNHEHDSDVMSKLIIHNSTHYKEKQKERRGSDSELSRANMKFADSNGIISVEKKRRLSQSEASSDAERPPILGSTNVGTIAGLPQKTRKDKNKIKDGFKSKELIRSKNFSKGLGDKFTKQVALPTGEIDMEAKFKQRLMEGTEKGIPRPPHRTEAVHQIVTENNQIEKSDQVMKAESEPPPLKDKSPEPDKCNTPDRKQGDMGDKQAGRSPNSGAQGEDSGIESMDALSEKSPNQASQSPHADIPEPIKSKTQVPDMPDMLDIEAQLAKMEGLNGVEDMNENQHAAQTKQLGQCCELTSALQDSLKQGAVSLSSVNATSPLTAKEQLQPADVTLVPVKTKTKEEDLEPLPVRVTPPLYTYSNPDKGRGSESPTMSDEDSNSCSNIHKTKSLLEQLLIEIPDNQTPSSPSPATRSVRTRALSKLSSPELNSPVSVAAAKSTRVATPASTTKRKRHESDSSNNSIEDARNKKTRKCSENAAELIKACMGVDAGKVNNVKKMTTTTSAATGKLQDESSDSDEPLIEKVRKTATTINSVTKNKLKSGNGGIKGVAVSTRRSVRTAIPAPNTRSKGDKVGADSEALRRKTRSAVSEGDSKRKKEVNLFREITFRNSNQTYNGIPVMASNMDTVGTFEMAQALSKHGLFTCVHKYYSVDQWKKFASENPKSLPHVAASAGMTETDFDKLTEILNSIPGISFICLDVANGYSQHFVEYVRKVRAAFPKHTIIAGNVVTGEMVEELILSGADLIKVGIGPGSICTTRLKTGVGYPQLSAVLECADAAHGLGGHIISDGGCTCAGDVAKAFGAGADFVMAGAMFSGHDQCDGEVIEKNGKKFKLFYGMSSETAMQKHAGGVAEYRTSEGKTVEVPYKGDVEPTVLDILGGLRSACTYTGAAKLKELPKRATFIRCTQQLNTIFIRSKLAICLIDVGPKRNSFGAQHGVPSTIQGYSRKMTSLAADEIGSECAFPVKCLGDKNFTFCSIVDGQPVLQNETFTCPDGYICVPNPYAPCVEAPTTTTTTTSSTKSPAEICYEYYECVAVLWWWQPELKSCPEGQAFDAKLDGCTIAAWFNCQSATTTTVPKTTTTVPTTTTTVPTTTTAIPTTTTAVPTTTTTTTAEKNPTTPVTVPACFDSSKYPAKTCYDYYECVAVWWWWQPELKSCPEGQAFDAKLDRCTIGAWFNCQPATTTIVPTTTTTVPKTTTTVPTTTTIPTTTTTTPTTTTAIPISTTVRTTMTEKVPTTTHVSPVTVPVYYWCVVQLSVGDNNNCSYDYNNGSYKYNNGSYNYNNGSYDYKNSSYDYNNTRNNNKNDSKNSHNGLRPTYGQAFDEKLEECTAAAWFNCQPSIKTTVPTTTTTVPTTTTTVPTITTTVLTTTTRVSTTTAILPTISTNPVTEPLCFGPSKYPAPQCDQYYECVQFLWWWQPELKNCPSEQAFNSSTNNCMIADLTNCIPKPACYGSSKHPAPSPNQYYECVPFLWWWQPTLKACPEGQNFVSSVAQCVDQNLENTFSRFLPKCTAPGKYQAPRQGQKTLQLLNLMCYIFALLLNHAECLCCKSNGRTCPDPYSYQLCTSVVVNNVTTTKTIGQPVRCPDGSICDDQGNFACKWGTVPPTTTTPLPTTLPACFDGSKFPAKLCNEYYECIQVLWWWEPQLKSCPDGQGFDPASSECAPAATVPCGHELTTTTTTVAPEAPPSCDGAGRYPGPADNQYYECAYAWFRWRPYLQTCPDEQVYDKSAQECVGGTVLTGVPLGEEVSATTILLT</sequence>
<feature type="region of interest" description="Disordered" evidence="16">
    <location>
        <begin position="1292"/>
        <end position="1324"/>
    </location>
</feature>
<dbReference type="SMART" id="SM00494">
    <property type="entry name" value="ChtBD2"/>
    <property type="match status" value="6"/>
</dbReference>
<feature type="compositionally biased region" description="Polar residues" evidence="16">
    <location>
        <begin position="1099"/>
        <end position="1114"/>
    </location>
</feature>
<keyword evidence="9 14" id="KW-0560">Oxidoreductase</keyword>
<evidence type="ECO:0000256" key="14">
    <source>
        <dbReference type="HAMAP-Rule" id="MF_03195"/>
    </source>
</evidence>
<evidence type="ECO:0000256" key="9">
    <source>
        <dbReference type="ARBA" id="ARBA00023002"/>
    </source>
</evidence>
<feature type="domain" description="Chitin-binding type-2" evidence="17">
    <location>
        <begin position="1733"/>
        <end position="1800"/>
    </location>
</feature>
<feature type="binding site" description="in other chain" evidence="14">
    <location>
        <begin position="1479"/>
        <end position="1480"/>
    </location>
    <ligand>
        <name>NADP(+)</name>
        <dbReference type="ChEBI" id="CHEBI:58349"/>
        <note>ligand shared between two neighboring subunits</note>
    </ligand>
</feature>
<dbReference type="FunFam" id="3.20.20.70:FF:000012">
    <property type="entry name" value="GMP reductase"/>
    <property type="match status" value="1"/>
</dbReference>
<comment type="similarity">
    <text evidence="14">Belongs to the IMPDH/GMPR family. GuaC type 1 subfamily.</text>
</comment>
<feature type="binding site" evidence="14">
    <location>
        <position position="1482"/>
    </location>
    <ligand>
        <name>K(+)</name>
        <dbReference type="ChEBI" id="CHEBI:29103"/>
    </ligand>
</feature>
<dbReference type="GO" id="GO:0008061">
    <property type="term" value="F:chitin binding"/>
    <property type="evidence" value="ECO:0007669"/>
    <property type="project" value="InterPro"/>
</dbReference>
<evidence type="ECO:0000256" key="1">
    <source>
        <dbReference type="ARBA" id="ARBA00004273"/>
    </source>
</evidence>
<dbReference type="InterPro" id="IPR013785">
    <property type="entry name" value="Aldolase_TIM"/>
</dbReference>
<dbReference type="Proteomes" id="UP000719412">
    <property type="component" value="Unassembled WGS sequence"/>
</dbReference>
<comment type="function">
    <text evidence="12 14 15">Catalyzes the irreversible NADPH-dependent deamination of GMP to IMP. It functions in the conversion of nucleobase, nucleoside and nucleotide derivatives of G to A nucleotides, and in maintaining the intracellular balance of A and G nucleotides.</text>
</comment>
<feature type="compositionally biased region" description="Polar residues" evidence="16">
    <location>
        <begin position="425"/>
        <end position="437"/>
    </location>
</feature>
<gene>
    <name evidence="18" type="ORF">GEV33_010356</name>
</gene>
<dbReference type="PANTHER" id="PTHR43170:SF5">
    <property type="entry name" value="GMP REDUCTASE"/>
    <property type="match status" value="1"/>
</dbReference>
<feature type="compositionally biased region" description="Polar residues" evidence="16">
    <location>
        <begin position="960"/>
        <end position="969"/>
    </location>
</feature>
<feature type="region of interest" description="Disordered" evidence="16">
    <location>
        <begin position="679"/>
        <end position="703"/>
    </location>
</feature>
<feature type="region of interest" description="Disordered" evidence="16">
    <location>
        <begin position="782"/>
        <end position="807"/>
    </location>
</feature>
<dbReference type="GO" id="GO:0006144">
    <property type="term" value="P:purine nucleobase metabolic process"/>
    <property type="evidence" value="ECO:0007669"/>
    <property type="project" value="UniProtKB-KW"/>
</dbReference>
<feature type="binding site" description="in other chain" evidence="14">
    <location>
        <position position="1568"/>
    </location>
    <ligand>
        <name>NADP(+)</name>
        <dbReference type="ChEBI" id="CHEBI:58349"/>
        <note>ligand shared between two neighboring subunits</note>
    </ligand>
</feature>
<evidence type="ECO:0000256" key="11">
    <source>
        <dbReference type="ARBA" id="ARBA00023136"/>
    </source>
</evidence>
<dbReference type="SUPFAM" id="SSF57625">
    <property type="entry name" value="Invertebrate chitin-binding proteins"/>
    <property type="match status" value="4"/>
</dbReference>
<proteinExistence type="inferred from homology"/>
<keyword evidence="2 14" id="KW-0659">Purine metabolism</keyword>
<dbReference type="SMART" id="SM01240">
    <property type="entry name" value="IMPDH"/>
    <property type="match status" value="1"/>
</dbReference>
<feature type="compositionally biased region" description="Basic and acidic residues" evidence="16">
    <location>
        <begin position="894"/>
        <end position="936"/>
    </location>
</feature>
<dbReference type="HAMAP" id="MF_00596">
    <property type="entry name" value="GMP_reduct_type1"/>
    <property type="match status" value="1"/>
</dbReference>
<evidence type="ECO:0000313" key="18">
    <source>
        <dbReference type="EMBL" id="KAH0812434.1"/>
    </source>
</evidence>
<feature type="binding site" evidence="14">
    <location>
        <position position="1480"/>
    </location>
    <ligand>
        <name>K(+)</name>
        <dbReference type="ChEBI" id="CHEBI:29103"/>
    </ligand>
</feature>
<evidence type="ECO:0000256" key="7">
    <source>
        <dbReference type="ARBA" id="ARBA00022958"/>
    </source>
</evidence>
<dbReference type="Gene3D" id="3.20.20.70">
    <property type="entry name" value="Aldolase class I"/>
    <property type="match status" value="1"/>
</dbReference>
<dbReference type="GO" id="GO:0046872">
    <property type="term" value="F:metal ion binding"/>
    <property type="evidence" value="ECO:0007669"/>
    <property type="project" value="UniProtKB-KW"/>
</dbReference>
<keyword evidence="4 14" id="KW-0479">Metal-binding</keyword>